<accession>A0RX76</accession>
<dbReference type="STRING" id="414004.CENSYa_1320"/>
<organism evidence="1 2">
    <name type="scientific">Cenarchaeum symbiosum (strain A)</name>
    <dbReference type="NCBI Taxonomy" id="414004"/>
    <lineage>
        <taxon>Archaea</taxon>
        <taxon>Nitrososphaerota</taxon>
        <taxon>Candidatus Cenarchaeales</taxon>
        <taxon>Candidatus Cenarchaeaceae</taxon>
        <taxon>Candidatus Cenarchaeum</taxon>
    </lineage>
</organism>
<protein>
    <recommendedName>
        <fullName evidence="3">EF-hand domain-containing protein</fullName>
    </recommendedName>
</protein>
<keyword evidence="2" id="KW-1185">Reference proteome</keyword>
<reference evidence="1 2" key="1">
    <citation type="journal article" date="2006" name="Proc. Natl. Acad. Sci. U.S.A.">
        <title>Genomic analysis of the uncultivated marine crenarchaeote Cenarchaeum symbiosum.</title>
        <authorList>
            <person name="Hallam S.J."/>
            <person name="Konstantinidis K.T."/>
            <person name="Putnam N."/>
            <person name="Schleper C."/>
            <person name="Watanabe Y."/>
            <person name="Sugahara J."/>
            <person name="Preston C."/>
            <person name="de la Torre J."/>
            <person name="Richardson P.M."/>
            <person name="DeLong E.F."/>
        </authorList>
    </citation>
    <scope>NUCLEOTIDE SEQUENCE [LARGE SCALE GENOMIC DNA]</scope>
    <source>
        <strain evidence="2">A</strain>
    </source>
</reference>
<evidence type="ECO:0000313" key="1">
    <source>
        <dbReference type="EMBL" id="ABK77943.1"/>
    </source>
</evidence>
<name>A0RX76_CENSY</name>
<sequence>MSTHRKITYGIGTAFAAVLALMMVPSSSSITEDVPRMYGMAEVTIRNINGDILSSDTLHNAITDDGERAVLNAIFLNQTMDPPVVICMSDVDSGTIDDRELANKTFSHTDEFAPFDPVLPEPAELFRTILVNEVVTIDVPASAGAMTVVDGSVTTINNTEYVTSEETVLPAGSVLIINGRTVTLEFASFVSAGRTVLSVPTTTGFPGVQNVTFASSFTTPDFEYNASEIFFYDIELPDAPPLPLGVTQPPISFNITNATDTVLRVDFNRYAENRTLDRNNNGVIDEGEWEVVYIPQGGAKSPCKSSPAQDDITLTTVYYVRNNTLVFEGDEPNLDNIIDVIPGPSNNTYINATGSEIVNQSIPANTTISVIPGRPAVNVTVNGDQSTAVISVNFTTTNDVSYSAERNDFVNNFANFEPDQPLRTMLICTLDPFYPTDIPAFPDCDLAAGDDGLLFSIIKLTGQSVSEGDIVEASYTFDITSRGS</sequence>
<dbReference type="InterPro" id="IPR018247">
    <property type="entry name" value="EF_Hand_1_Ca_BS"/>
</dbReference>
<dbReference type="EMBL" id="DP000238">
    <property type="protein sequence ID" value="ABK77943.1"/>
    <property type="molecule type" value="Genomic_DNA"/>
</dbReference>
<evidence type="ECO:0000313" key="2">
    <source>
        <dbReference type="Proteomes" id="UP000000758"/>
    </source>
</evidence>
<dbReference type="KEGG" id="csy:CENSYa_1320"/>
<dbReference type="PROSITE" id="PS00018">
    <property type="entry name" value="EF_HAND_1"/>
    <property type="match status" value="1"/>
</dbReference>
<dbReference type="AlphaFoldDB" id="A0RX76"/>
<dbReference type="HOGENOM" id="CLU_540377_0_0_2"/>
<proteinExistence type="predicted"/>
<evidence type="ECO:0008006" key="3">
    <source>
        <dbReference type="Google" id="ProtNLM"/>
    </source>
</evidence>
<dbReference type="EnsemblBacteria" id="ABK77943">
    <property type="protein sequence ID" value="ABK77943"/>
    <property type="gene ID" value="CENSYa_1320"/>
</dbReference>
<gene>
    <name evidence="1" type="ordered locus">CENSYa_1320</name>
</gene>
<dbReference type="Proteomes" id="UP000000758">
    <property type="component" value="Chromosome"/>
</dbReference>